<dbReference type="EC" id="6.1.1.7" evidence="11"/>
<evidence type="ECO:0000256" key="3">
    <source>
        <dbReference type="ARBA" id="ARBA00022598"/>
    </source>
</evidence>
<dbReference type="Gene3D" id="3.30.54.20">
    <property type="match status" value="1"/>
</dbReference>
<evidence type="ECO:0000256" key="5">
    <source>
        <dbReference type="ARBA" id="ARBA00022741"/>
    </source>
</evidence>
<dbReference type="InterPro" id="IPR002318">
    <property type="entry name" value="Ala-tRNA-lgiase_IIc"/>
</dbReference>
<evidence type="ECO:0000256" key="2">
    <source>
        <dbReference type="ARBA" id="ARBA00022555"/>
    </source>
</evidence>
<dbReference type="InterPro" id="IPR050058">
    <property type="entry name" value="Ala-tRNA_ligase"/>
</dbReference>
<feature type="binding site" evidence="11">
    <location>
        <position position="574"/>
    </location>
    <ligand>
        <name>Zn(2+)</name>
        <dbReference type="ChEBI" id="CHEBI:29105"/>
    </ligand>
</feature>
<organism evidence="14 15">
    <name type="scientific">Flavobacterium seoulense</name>
    <dbReference type="NCBI Taxonomy" id="1492738"/>
    <lineage>
        <taxon>Bacteria</taxon>
        <taxon>Pseudomonadati</taxon>
        <taxon>Bacteroidota</taxon>
        <taxon>Flavobacteriia</taxon>
        <taxon>Flavobacteriales</taxon>
        <taxon>Flavobacteriaceae</taxon>
        <taxon>Flavobacterium</taxon>
    </lineage>
</organism>
<comment type="caution">
    <text evidence="14">The sequence shown here is derived from an EMBL/GenBank/DDBJ whole genome shotgun (WGS) entry which is preliminary data.</text>
</comment>
<feature type="binding site" evidence="11">
    <location>
        <position position="676"/>
    </location>
    <ligand>
        <name>Zn(2+)</name>
        <dbReference type="ChEBI" id="CHEBI:29105"/>
    </ligand>
</feature>
<name>A0A066WVC6_9FLAO</name>
<evidence type="ECO:0000256" key="11">
    <source>
        <dbReference type="HAMAP-Rule" id="MF_00036"/>
    </source>
</evidence>
<dbReference type="InterPro" id="IPR018162">
    <property type="entry name" value="Ala-tRNA-ligase_IIc_anticod-bd"/>
</dbReference>
<keyword evidence="10 11" id="KW-0030">Aminoacyl-tRNA synthetase</keyword>
<evidence type="ECO:0000256" key="12">
    <source>
        <dbReference type="SAM" id="Coils"/>
    </source>
</evidence>
<comment type="subcellular location">
    <subcellularLocation>
        <location evidence="11">Cytoplasm</location>
    </subcellularLocation>
</comment>
<feature type="binding site" evidence="11">
    <location>
        <position position="570"/>
    </location>
    <ligand>
        <name>Zn(2+)</name>
        <dbReference type="ChEBI" id="CHEBI:29105"/>
    </ligand>
</feature>
<feature type="domain" description="Alanyl-transfer RNA synthetases family profile" evidence="13">
    <location>
        <begin position="1"/>
        <end position="715"/>
    </location>
</feature>
<dbReference type="GO" id="GO:0002161">
    <property type="term" value="F:aminoacyl-tRNA deacylase activity"/>
    <property type="evidence" value="ECO:0007669"/>
    <property type="project" value="TreeGrafter"/>
</dbReference>
<comment type="similarity">
    <text evidence="1 11">Belongs to the class-II aminoacyl-tRNA synthetase family.</text>
</comment>
<keyword evidence="11" id="KW-0963">Cytoplasm</keyword>
<dbReference type="FunFam" id="3.30.980.10:FF:000004">
    <property type="entry name" value="Alanine--tRNA ligase, cytoplasmic"/>
    <property type="match status" value="1"/>
</dbReference>
<feature type="binding site" evidence="11">
    <location>
        <position position="672"/>
    </location>
    <ligand>
        <name>Zn(2+)</name>
        <dbReference type="ChEBI" id="CHEBI:29105"/>
    </ligand>
</feature>
<dbReference type="SUPFAM" id="SSF55186">
    <property type="entry name" value="ThrRS/AlaRS common domain"/>
    <property type="match status" value="1"/>
</dbReference>
<keyword evidence="7 11" id="KW-0067">ATP-binding</keyword>
<protein>
    <recommendedName>
        <fullName evidence="11">Alanine--tRNA ligase</fullName>
        <ecNumber evidence="11">6.1.1.7</ecNumber>
    </recommendedName>
    <alternativeName>
        <fullName evidence="11">Alanyl-tRNA synthetase</fullName>
        <shortName evidence="11">AlaRS</shortName>
    </alternativeName>
</protein>
<dbReference type="STRING" id="1492738.FEM21_18790"/>
<keyword evidence="2 11" id="KW-0820">tRNA-binding</keyword>
<dbReference type="FunFam" id="3.30.54.20:FF:000001">
    <property type="entry name" value="Alanine--tRNA ligase"/>
    <property type="match status" value="1"/>
</dbReference>
<dbReference type="CDD" id="cd00673">
    <property type="entry name" value="AlaRS_core"/>
    <property type="match status" value="1"/>
</dbReference>
<dbReference type="Gene3D" id="3.30.930.10">
    <property type="entry name" value="Bira Bifunctional Protein, Domain 2"/>
    <property type="match status" value="1"/>
</dbReference>
<dbReference type="InterPro" id="IPR009000">
    <property type="entry name" value="Transl_B-barrel_sf"/>
</dbReference>
<proteinExistence type="inferred from homology"/>
<comment type="cofactor">
    <cofactor evidence="11">
        <name>Zn(2+)</name>
        <dbReference type="ChEBI" id="CHEBI:29105"/>
    </cofactor>
    <text evidence="11">Binds 1 zinc ion per subunit.</text>
</comment>
<evidence type="ECO:0000256" key="4">
    <source>
        <dbReference type="ARBA" id="ARBA00022723"/>
    </source>
</evidence>
<dbReference type="NCBIfam" id="TIGR00344">
    <property type="entry name" value="alaS"/>
    <property type="match status" value="1"/>
</dbReference>
<keyword evidence="15" id="KW-1185">Reference proteome</keyword>
<evidence type="ECO:0000256" key="7">
    <source>
        <dbReference type="ARBA" id="ARBA00022840"/>
    </source>
</evidence>
<dbReference type="RefSeq" id="WP_035659818.1">
    <property type="nucleotide sequence ID" value="NZ_JNCA01000017.1"/>
</dbReference>
<dbReference type="FunFam" id="3.10.310.40:FF:000001">
    <property type="entry name" value="Alanine--tRNA ligase"/>
    <property type="match status" value="1"/>
</dbReference>
<evidence type="ECO:0000256" key="6">
    <source>
        <dbReference type="ARBA" id="ARBA00022833"/>
    </source>
</evidence>
<comment type="domain">
    <text evidence="11">Consists of three domains; the N-terminal catalytic domain, the editing domain and the C-terminal C-Ala domain. The editing domain removes incorrectly charged amino acids, while the C-Ala domain, along with tRNA(Ala), serves as a bridge to cooperatively bring together the editing and aminoacylation centers thus stimulating deacylation of misacylated tRNAs.</text>
</comment>
<dbReference type="HAMAP" id="MF_00036_B">
    <property type="entry name" value="Ala_tRNA_synth_B"/>
    <property type="match status" value="1"/>
</dbReference>
<evidence type="ECO:0000313" key="15">
    <source>
        <dbReference type="Proteomes" id="UP000027064"/>
    </source>
</evidence>
<dbReference type="InterPro" id="IPR018165">
    <property type="entry name" value="Ala-tRNA-synth_IIc_core"/>
</dbReference>
<dbReference type="AlphaFoldDB" id="A0A066WVC6"/>
<keyword evidence="5 11" id="KW-0547">Nucleotide-binding</keyword>
<dbReference type="SMART" id="SM00863">
    <property type="entry name" value="tRNA_SAD"/>
    <property type="match status" value="1"/>
</dbReference>
<dbReference type="Pfam" id="PF07973">
    <property type="entry name" value="tRNA_SAD"/>
    <property type="match status" value="1"/>
</dbReference>
<evidence type="ECO:0000256" key="8">
    <source>
        <dbReference type="ARBA" id="ARBA00022884"/>
    </source>
</evidence>
<keyword evidence="12" id="KW-0175">Coiled coil</keyword>
<dbReference type="SUPFAM" id="SSF50447">
    <property type="entry name" value="Translation proteins"/>
    <property type="match status" value="1"/>
</dbReference>
<keyword evidence="8 11" id="KW-0694">RNA-binding</keyword>
<dbReference type="GO" id="GO:0005737">
    <property type="term" value="C:cytoplasm"/>
    <property type="evidence" value="ECO:0007669"/>
    <property type="project" value="UniProtKB-SubCell"/>
</dbReference>
<dbReference type="SUPFAM" id="SSF101353">
    <property type="entry name" value="Putative anticodon-binding domain of alanyl-tRNA synthetase (AlaRS)"/>
    <property type="match status" value="1"/>
</dbReference>
<reference evidence="14 15" key="1">
    <citation type="submission" date="2014-05" db="EMBL/GenBank/DDBJ databases">
        <title>Genome Sequence of Flavobacterium sp. EM1321.</title>
        <authorList>
            <person name="Shin S.-K."/>
            <person name="Yi H."/>
        </authorList>
    </citation>
    <scope>NUCLEOTIDE SEQUENCE [LARGE SCALE GENOMIC DNA]</scope>
    <source>
        <strain evidence="14 15">EM1321</strain>
    </source>
</reference>
<comment type="catalytic activity">
    <reaction evidence="11">
        <text>tRNA(Ala) + L-alanine + ATP = L-alanyl-tRNA(Ala) + AMP + diphosphate</text>
        <dbReference type="Rhea" id="RHEA:12540"/>
        <dbReference type="Rhea" id="RHEA-COMP:9657"/>
        <dbReference type="Rhea" id="RHEA-COMP:9923"/>
        <dbReference type="ChEBI" id="CHEBI:30616"/>
        <dbReference type="ChEBI" id="CHEBI:33019"/>
        <dbReference type="ChEBI" id="CHEBI:57972"/>
        <dbReference type="ChEBI" id="CHEBI:78442"/>
        <dbReference type="ChEBI" id="CHEBI:78497"/>
        <dbReference type="ChEBI" id="CHEBI:456215"/>
        <dbReference type="EC" id="6.1.1.7"/>
    </reaction>
</comment>
<dbReference type="PANTHER" id="PTHR11777">
    <property type="entry name" value="ALANYL-TRNA SYNTHETASE"/>
    <property type="match status" value="1"/>
</dbReference>
<dbReference type="Gene3D" id="2.40.30.130">
    <property type="match status" value="1"/>
</dbReference>
<evidence type="ECO:0000313" key="14">
    <source>
        <dbReference type="EMBL" id="KDN54874.1"/>
    </source>
</evidence>
<dbReference type="eggNOG" id="COG0013">
    <property type="taxonomic scope" value="Bacteria"/>
</dbReference>
<dbReference type="OrthoDB" id="9803884at2"/>
<evidence type="ECO:0000259" key="13">
    <source>
        <dbReference type="PROSITE" id="PS50860"/>
    </source>
</evidence>
<dbReference type="InterPro" id="IPR003156">
    <property type="entry name" value="DHHA1_dom"/>
</dbReference>
<dbReference type="InterPro" id="IPR045864">
    <property type="entry name" value="aa-tRNA-synth_II/BPL/LPL"/>
</dbReference>
<evidence type="ECO:0000256" key="1">
    <source>
        <dbReference type="ARBA" id="ARBA00008226"/>
    </source>
</evidence>
<dbReference type="PATRIC" id="fig|1492738.3.peg.1868"/>
<dbReference type="EMBL" id="JNCA01000017">
    <property type="protein sequence ID" value="KDN54874.1"/>
    <property type="molecule type" value="Genomic_DNA"/>
</dbReference>
<dbReference type="GO" id="GO:0008270">
    <property type="term" value="F:zinc ion binding"/>
    <property type="evidence" value="ECO:0007669"/>
    <property type="project" value="UniProtKB-UniRule"/>
</dbReference>
<accession>A0A066WVC6</accession>
<dbReference type="FunFam" id="3.30.930.10:FF:000011">
    <property type="entry name" value="Alanine--tRNA ligase, cytoplasmic"/>
    <property type="match status" value="1"/>
</dbReference>
<dbReference type="InterPro" id="IPR018163">
    <property type="entry name" value="Thr/Ala-tRNA-synth_IIc_edit"/>
</dbReference>
<dbReference type="GO" id="GO:0004813">
    <property type="term" value="F:alanine-tRNA ligase activity"/>
    <property type="evidence" value="ECO:0007669"/>
    <property type="project" value="UniProtKB-UniRule"/>
</dbReference>
<evidence type="ECO:0000256" key="10">
    <source>
        <dbReference type="ARBA" id="ARBA00023146"/>
    </source>
</evidence>
<keyword evidence="9 11" id="KW-0648">Protein biosynthesis</keyword>
<keyword evidence="3 11" id="KW-0436">Ligase</keyword>
<dbReference type="PRINTS" id="PR00980">
    <property type="entry name" value="TRNASYNTHALA"/>
</dbReference>
<dbReference type="InterPro" id="IPR018164">
    <property type="entry name" value="Ala-tRNA-synth_IIc_N"/>
</dbReference>
<dbReference type="GO" id="GO:0006419">
    <property type="term" value="P:alanyl-tRNA aminoacylation"/>
    <property type="evidence" value="ECO:0007669"/>
    <property type="project" value="UniProtKB-UniRule"/>
</dbReference>
<comment type="function">
    <text evidence="11">Catalyzes the attachment of alanine to tRNA(Ala) in a two-step reaction: alanine is first activated by ATP to form Ala-AMP and then transferred to the acceptor end of tRNA(Ala). Also edits incorrectly charged Ser-tRNA(Ala) and Gly-tRNA(Ala) via its editing domain.</text>
</comment>
<dbReference type="InterPro" id="IPR012947">
    <property type="entry name" value="tRNA_SAD"/>
</dbReference>
<feature type="coiled-coil region" evidence="12">
    <location>
        <begin position="737"/>
        <end position="776"/>
    </location>
</feature>
<dbReference type="Gene3D" id="3.10.310.40">
    <property type="match status" value="1"/>
</dbReference>
<dbReference type="GO" id="GO:0000049">
    <property type="term" value="F:tRNA binding"/>
    <property type="evidence" value="ECO:0007669"/>
    <property type="project" value="UniProtKB-KW"/>
</dbReference>
<dbReference type="InterPro" id="IPR023033">
    <property type="entry name" value="Ala_tRNA_ligase_euk/bac"/>
</dbReference>
<dbReference type="Pfam" id="PF02272">
    <property type="entry name" value="DHHA1"/>
    <property type="match status" value="1"/>
</dbReference>
<gene>
    <name evidence="11" type="primary">alaS</name>
    <name evidence="14" type="ORF">FEM21_18790</name>
</gene>
<keyword evidence="4 11" id="KW-0479">Metal-binding</keyword>
<evidence type="ECO:0000256" key="9">
    <source>
        <dbReference type="ARBA" id="ARBA00022917"/>
    </source>
</evidence>
<dbReference type="PANTHER" id="PTHR11777:SF9">
    <property type="entry name" value="ALANINE--TRNA LIGASE, CYTOPLASMIC"/>
    <property type="match status" value="1"/>
</dbReference>
<dbReference type="Pfam" id="PF01411">
    <property type="entry name" value="tRNA-synt_2c"/>
    <property type="match status" value="1"/>
</dbReference>
<dbReference type="Gene3D" id="3.30.980.10">
    <property type="entry name" value="Threonyl-trna Synthetase, Chain A, domain 2"/>
    <property type="match status" value="1"/>
</dbReference>
<dbReference type="PROSITE" id="PS50860">
    <property type="entry name" value="AA_TRNA_LIGASE_II_ALA"/>
    <property type="match status" value="1"/>
</dbReference>
<sequence>MKSQDIRKAYLQFFESKGHLIVPSAPIVLKDDPTLMFNNSGMAQFKEYFLGNATPKSNRITDTQKCLRVSGKHNDLEDVGFDTYHHTMFEMLGNWSFGDYFKKEAIPWAWEFLTEVLKLDKDRLYVSVFEGNEAENVPFDQEAFDIWKQFVSEDRIILGNKKDNFWEMGDQGPCGPCSEIHIDLRTDAERAEVSGFSLVNADHPQVVEIWNNVFMEFNRKADGSLEKLPAQHVDTGMGFERLCMAMQNVTSNYDTDVFTPLIEKVEQITGLKYTSNEVKNISEEQNKTNIAIRVVVDHVRAVAFAIADGQLPSNTGAGYVIRRILRRAIRYGFTFLGTKEPFINQLVAVLADQMGEFFPEIKKQQALVTNVIREEEASFLRTLDQGLQLLENVMAETKGTEVSGAKAFELYDTFGFPIDLTALILRERGFSLDEAGFEKAMQEQKSRSRAASEVSTDDWQILVDGNVESFVGYDQVENEVKITRIRKVDSKKDGVLYQIVLDTTPFYPEGGGQVGDKGTLVSANETIEIIDTKKENNLILHFAKKLPENLEASFVAKVNTDLRTATSKNHSATHLMHQALRAILGTHVEQKGSLVNPKNLRFDFSHFSKVTDEELQQVEDFVNARIQEQLPLIERRSIPIQQALDEGAMALFGEKYGDNVRAIKFGDSMELCGGIHVNNTADIWSFKIVSEGAVAAGIRRVEAITGEGVRQFFASQEELLSEIKTALKNPQDTVKAVVSLQDENAKLKKQVEALLKEKAKNMKAELANELQEVNGVQFLAKQVDLNPEGAKDLAYELGQNSTNLFLVLATAEEGKPMLSCYISKELVAEKNLNAGQVVRELGKFIQGGGGGQPFFATAGGKNAAGIPEALAKAIDYVK</sequence>
<keyword evidence="6 11" id="KW-0862">Zinc</keyword>
<dbReference type="GO" id="GO:0005524">
    <property type="term" value="F:ATP binding"/>
    <property type="evidence" value="ECO:0007669"/>
    <property type="project" value="UniProtKB-UniRule"/>
</dbReference>
<dbReference type="Proteomes" id="UP000027064">
    <property type="component" value="Unassembled WGS sequence"/>
</dbReference>
<dbReference type="SUPFAM" id="SSF55681">
    <property type="entry name" value="Class II aaRS and biotin synthetases"/>
    <property type="match status" value="1"/>
</dbReference>